<dbReference type="AlphaFoldDB" id="A0A1J4MAD7"/>
<keyword evidence="5" id="KW-0539">Nucleus</keyword>
<dbReference type="OrthoDB" id="272703at2759"/>
<dbReference type="GO" id="GO:0000380">
    <property type="term" value="P:alternative mRNA splicing, via spliceosome"/>
    <property type="evidence" value="ECO:0007669"/>
    <property type="project" value="TreeGrafter"/>
</dbReference>
<reference evidence="9 10" key="1">
    <citation type="submission" date="2016-10" db="EMBL/GenBank/DDBJ databases">
        <title>Reductive evolution of mitochondrial metabolism and differential evolution of invasion-related proteins in Cryptosporidium.</title>
        <authorList>
            <person name="Liu S."/>
            <person name="Roellig D.M."/>
            <person name="Guo Y."/>
            <person name="Li N."/>
            <person name="Frace M.A."/>
            <person name="Tang K."/>
            <person name="Zhang L."/>
            <person name="Feng Y."/>
            <person name="Xiao L."/>
        </authorList>
    </citation>
    <scope>NUCLEOTIDE SEQUENCE [LARGE SCALE GENOMIC DNA]</scope>
    <source>
        <strain evidence="9">30847</strain>
    </source>
</reference>
<dbReference type="Pfam" id="PF00076">
    <property type="entry name" value="RRM_1"/>
    <property type="match status" value="2"/>
</dbReference>
<dbReference type="CDD" id="cd12371">
    <property type="entry name" value="RRM2_PUF60"/>
    <property type="match status" value="1"/>
</dbReference>
<evidence type="ECO:0000313" key="10">
    <source>
        <dbReference type="Proteomes" id="UP000186804"/>
    </source>
</evidence>
<evidence type="ECO:0000256" key="2">
    <source>
        <dbReference type="ARBA" id="ARBA00022664"/>
    </source>
</evidence>
<evidence type="ECO:0000256" key="1">
    <source>
        <dbReference type="ARBA" id="ARBA00004123"/>
    </source>
</evidence>
<dbReference type="GO" id="GO:0000381">
    <property type="term" value="P:regulation of alternative mRNA splicing, via spliceosome"/>
    <property type="evidence" value="ECO:0007669"/>
    <property type="project" value="TreeGrafter"/>
</dbReference>
<evidence type="ECO:0000259" key="8">
    <source>
        <dbReference type="PROSITE" id="PS50102"/>
    </source>
</evidence>
<dbReference type="VEuPathDB" id="CryptoDB:cand_026080"/>
<keyword evidence="3 6" id="KW-0694">RNA-binding</keyword>
<dbReference type="EMBL" id="LRBS01000124">
    <property type="protein sequence ID" value="OII71192.1"/>
    <property type="molecule type" value="Genomic_DNA"/>
</dbReference>
<evidence type="ECO:0000256" key="4">
    <source>
        <dbReference type="ARBA" id="ARBA00023187"/>
    </source>
</evidence>
<dbReference type="GO" id="GO:0071013">
    <property type="term" value="C:catalytic step 2 spliceosome"/>
    <property type="evidence" value="ECO:0007669"/>
    <property type="project" value="TreeGrafter"/>
</dbReference>
<accession>A0A1J4MAD7</accession>
<feature type="domain" description="RRM" evidence="8">
    <location>
        <begin position="156"/>
        <end position="232"/>
    </location>
</feature>
<keyword evidence="2" id="KW-0507">mRNA processing</keyword>
<dbReference type="InterPro" id="IPR034211">
    <property type="entry name" value="PUF60_RRM2"/>
</dbReference>
<keyword evidence="10" id="KW-1185">Reference proteome</keyword>
<dbReference type="InterPro" id="IPR035979">
    <property type="entry name" value="RBD_domain_sf"/>
</dbReference>
<dbReference type="Proteomes" id="UP000186804">
    <property type="component" value="Unassembled WGS sequence"/>
</dbReference>
<feature type="domain" description="RRM" evidence="8">
    <location>
        <begin position="438"/>
        <end position="523"/>
    </location>
</feature>
<dbReference type="GO" id="GO:0003723">
    <property type="term" value="F:RNA binding"/>
    <property type="evidence" value="ECO:0007669"/>
    <property type="project" value="UniProtKB-UniRule"/>
</dbReference>
<dbReference type="SMART" id="SM00361">
    <property type="entry name" value="RRM_1"/>
    <property type="match status" value="3"/>
</dbReference>
<dbReference type="GO" id="GO:0006376">
    <property type="term" value="P:mRNA splice site recognition"/>
    <property type="evidence" value="ECO:0007669"/>
    <property type="project" value="TreeGrafter"/>
</dbReference>
<dbReference type="PANTHER" id="PTHR47330:SF1">
    <property type="entry name" value="POLY(U)-BINDING-SPLICING FACTOR PUF60"/>
    <property type="match status" value="1"/>
</dbReference>
<dbReference type="InterPro" id="IPR012677">
    <property type="entry name" value="Nucleotide-bd_a/b_plait_sf"/>
</dbReference>
<dbReference type="SUPFAM" id="SSF54928">
    <property type="entry name" value="RNA-binding domain, RBD"/>
    <property type="match status" value="2"/>
</dbReference>
<dbReference type="PANTHER" id="PTHR47330">
    <property type="entry name" value="POLY(U)-BINDING-SPLICING FACTOR PUF60-B-RELATED"/>
    <property type="match status" value="1"/>
</dbReference>
<feature type="compositionally biased region" description="Polar residues" evidence="7">
    <location>
        <begin position="9"/>
        <end position="30"/>
    </location>
</feature>
<sequence length="533" mass="59044">MLDDDVTEKNSINGPEQLNVYNSSTSNNSDESPKKKEDSNSANEEETENSGVDSGRVDISKAEKIESPKEIYHIPRRRSRSPSTDNNDKEESNTGRSISPLRSDDSSRKKRRRGSSGWDAPFNPDVSQLMPNMKQANVGQMMGSSNIAPRQVTQGARIYVGSLDYSLSEADLRQVFGSFGTIINIDMPREGNRSKGFCFIEYTTQESAEMALATMNRFVLKGRPIKVGRPTNAIVSNNQNNTNSMGNHTGMVGMPVLPPENTNANIPPHQIPQNPPQNRIYIGSVPYSFTPDDLRHIFKAFGVILSCQLIPSVEKPGTHRGYGFIEFGTPDQAKLAIETMNGFEVGGKQLKVNVATALKPSNSISSNQIPIVSPTLQNVMSQQIPPTLAIPPTMAIPPVLSMPNVARLPPNLYQPPNIPVPYPANSYPIIPNSTSNSNVILLTNMIGPEEVDDELKEEVKIECSKYGKVYDVRIHISDHVSKPSDRVRIFVVFETNTMAQIAVPALNNRWFGGNQVYCRLYNTERFYSSFYDD</sequence>
<dbReference type="CDD" id="cd12374">
    <property type="entry name" value="RRM_UHM_SPF45_PUF60"/>
    <property type="match status" value="1"/>
</dbReference>
<dbReference type="SMART" id="SM00360">
    <property type="entry name" value="RRM"/>
    <property type="match status" value="3"/>
</dbReference>
<comment type="caution">
    <text evidence="9">The sequence shown here is derived from an EMBL/GenBank/DDBJ whole genome shotgun (WGS) entry which is preliminary data.</text>
</comment>
<dbReference type="GO" id="GO:0071011">
    <property type="term" value="C:precatalytic spliceosome"/>
    <property type="evidence" value="ECO:0007669"/>
    <property type="project" value="TreeGrafter"/>
</dbReference>
<dbReference type="GeneID" id="92366792"/>
<gene>
    <name evidence="9" type="ORF">cand_026080</name>
</gene>
<dbReference type="PROSITE" id="PS50102">
    <property type="entry name" value="RRM"/>
    <property type="match status" value="3"/>
</dbReference>
<feature type="domain" description="RRM" evidence="8">
    <location>
        <begin position="278"/>
        <end position="357"/>
    </location>
</feature>
<dbReference type="FunFam" id="3.30.70.330:FF:000382">
    <property type="entry name" value="G-patch domain-containing protein"/>
    <property type="match status" value="1"/>
</dbReference>
<keyword evidence="4" id="KW-0508">mRNA splicing</keyword>
<feature type="compositionally biased region" description="Basic and acidic residues" evidence="7">
    <location>
        <begin position="55"/>
        <end position="73"/>
    </location>
</feature>
<evidence type="ECO:0000256" key="5">
    <source>
        <dbReference type="ARBA" id="ARBA00023242"/>
    </source>
</evidence>
<organism evidence="9 10">
    <name type="scientific">Cryptosporidium andersoni</name>
    <dbReference type="NCBI Taxonomy" id="117008"/>
    <lineage>
        <taxon>Eukaryota</taxon>
        <taxon>Sar</taxon>
        <taxon>Alveolata</taxon>
        <taxon>Apicomplexa</taxon>
        <taxon>Conoidasida</taxon>
        <taxon>Coccidia</taxon>
        <taxon>Eucoccidiorida</taxon>
        <taxon>Eimeriorina</taxon>
        <taxon>Cryptosporidiidae</taxon>
        <taxon>Cryptosporidium</taxon>
    </lineage>
</organism>
<proteinExistence type="predicted"/>
<evidence type="ECO:0000256" key="6">
    <source>
        <dbReference type="PROSITE-ProRule" id="PRU00176"/>
    </source>
</evidence>
<dbReference type="InterPro" id="IPR000504">
    <property type="entry name" value="RRM_dom"/>
</dbReference>
<evidence type="ECO:0000256" key="7">
    <source>
        <dbReference type="SAM" id="MobiDB-lite"/>
    </source>
</evidence>
<protein>
    <submittedName>
        <fullName evidence="9">RNA recognition family protein</fullName>
    </submittedName>
</protein>
<name>A0A1J4MAD7_9CRYT</name>
<comment type="subcellular location">
    <subcellularLocation>
        <location evidence="1">Nucleus</location>
    </subcellularLocation>
</comment>
<dbReference type="InterPro" id="IPR003954">
    <property type="entry name" value="RRM_euk-type"/>
</dbReference>
<evidence type="ECO:0000313" key="9">
    <source>
        <dbReference type="EMBL" id="OII71192.1"/>
    </source>
</evidence>
<dbReference type="InterPro" id="IPR051974">
    <property type="entry name" value="PUF60_regulator"/>
</dbReference>
<dbReference type="Gene3D" id="3.30.70.330">
    <property type="match status" value="3"/>
</dbReference>
<evidence type="ECO:0000256" key="3">
    <source>
        <dbReference type="ARBA" id="ARBA00022884"/>
    </source>
</evidence>
<feature type="region of interest" description="Disordered" evidence="7">
    <location>
        <begin position="1"/>
        <end position="129"/>
    </location>
</feature>
<dbReference type="RefSeq" id="XP_067066560.1">
    <property type="nucleotide sequence ID" value="XM_067212837.1"/>
</dbReference>